<organism evidence="1 2">
    <name type="scientific">Sulfobacillus benefaciens</name>
    <dbReference type="NCBI Taxonomy" id="453960"/>
    <lineage>
        <taxon>Bacteria</taxon>
        <taxon>Bacillati</taxon>
        <taxon>Bacillota</taxon>
        <taxon>Clostridia</taxon>
        <taxon>Eubacteriales</taxon>
        <taxon>Clostridiales Family XVII. Incertae Sedis</taxon>
        <taxon>Sulfobacillus</taxon>
    </lineage>
</organism>
<reference evidence="1 2" key="1">
    <citation type="journal article" date="2014" name="BMC Genomics">
        <title>Comparison of environmental and isolate Sulfobacillus genomes reveals diverse carbon, sulfur, nitrogen, and hydrogen metabolisms.</title>
        <authorList>
            <person name="Justice N.B."/>
            <person name="Norman A."/>
            <person name="Brown C.T."/>
            <person name="Singh A."/>
            <person name="Thomas B.C."/>
            <person name="Banfield J.F."/>
        </authorList>
    </citation>
    <scope>NUCLEOTIDE SEQUENCE [LARGE SCALE GENOMIC DNA]</scope>
    <source>
        <strain evidence="1">AMDSBA4</strain>
    </source>
</reference>
<dbReference type="AlphaFoldDB" id="A0A2T2WZB3"/>
<gene>
    <name evidence="1" type="ORF">C7B46_19385</name>
</gene>
<dbReference type="EMBL" id="PXYW01000108">
    <property type="protein sequence ID" value="PSR27563.1"/>
    <property type="molecule type" value="Genomic_DNA"/>
</dbReference>
<accession>A0A2T2WZB3</accession>
<name>A0A2T2WZB3_9FIRM</name>
<sequence length="91" mass="10454">MTIYSTRGTAPHWTLSDHGRARATQRDISFQEITDALQHSLARYPSPDNPHQRRMIVGANGVVVVCDRWWPHIITVYRSLRTRPRALGFSV</sequence>
<comment type="caution">
    <text evidence="1">The sequence shown here is derived from an EMBL/GenBank/DDBJ whole genome shotgun (WGS) entry which is preliminary data.</text>
</comment>
<evidence type="ECO:0000313" key="1">
    <source>
        <dbReference type="EMBL" id="PSR27563.1"/>
    </source>
</evidence>
<evidence type="ECO:0008006" key="3">
    <source>
        <dbReference type="Google" id="ProtNLM"/>
    </source>
</evidence>
<dbReference type="Proteomes" id="UP000242972">
    <property type="component" value="Unassembled WGS sequence"/>
</dbReference>
<protein>
    <recommendedName>
        <fullName evidence="3">DUF4258 domain-containing protein</fullName>
    </recommendedName>
</protein>
<evidence type="ECO:0000313" key="2">
    <source>
        <dbReference type="Proteomes" id="UP000242972"/>
    </source>
</evidence>
<proteinExistence type="predicted"/>